<dbReference type="EMBL" id="MHNL01000007">
    <property type="protein sequence ID" value="OGZ45241.1"/>
    <property type="molecule type" value="Genomic_DNA"/>
</dbReference>
<evidence type="ECO:0008006" key="4">
    <source>
        <dbReference type="Google" id="ProtNLM"/>
    </source>
</evidence>
<evidence type="ECO:0000313" key="3">
    <source>
        <dbReference type="Proteomes" id="UP000177785"/>
    </source>
</evidence>
<comment type="caution">
    <text evidence="2">The sequence shown here is derived from an EMBL/GenBank/DDBJ whole genome shotgun (WGS) entry which is preliminary data.</text>
</comment>
<reference evidence="2 3" key="1">
    <citation type="journal article" date="2016" name="Nat. Commun.">
        <title>Thousands of microbial genomes shed light on interconnected biogeochemical processes in an aquifer system.</title>
        <authorList>
            <person name="Anantharaman K."/>
            <person name="Brown C.T."/>
            <person name="Hug L.A."/>
            <person name="Sharon I."/>
            <person name="Castelle C.J."/>
            <person name="Probst A.J."/>
            <person name="Thomas B.C."/>
            <person name="Singh A."/>
            <person name="Wilkins M.J."/>
            <person name="Karaoz U."/>
            <person name="Brodie E.L."/>
            <person name="Williams K.H."/>
            <person name="Hubbard S.S."/>
            <person name="Banfield J.F."/>
        </authorList>
    </citation>
    <scope>NUCLEOTIDE SEQUENCE [LARGE SCALE GENOMIC DNA]</scope>
</reference>
<feature type="chain" id="PRO_5009582963" description="Right handed beta helix domain-containing protein" evidence="1">
    <location>
        <begin position="24"/>
        <end position="338"/>
    </location>
</feature>
<name>A0A1G2G5S9_9BACT</name>
<dbReference type="STRING" id="1802115.A2756_01295"/>
<evidence type="ECO:0000313" key="2">
    <source>
        <dbReference type="EMBL" id="OGZ45241.1"/>
    </source>
</evidence>
<protein>
    <recommendedName>
        <fullName evidence="4">Right handed beta helix domain-containing protein</fullName>
    </recommendedName>
</protein>
<dbReference type="Proteomes" id="UP000177785">
    <property type="component" value="Unassembled WGS sequence"/>
</dbReference>
<feature type="signal peptide" evidence="1">
    <location>
        <begin position="1"/>
        <end position="23"/>
    </location>
</feature>
<organism evidence="2 3">
    <name type="scientific">Candidatus Ryanbacteria bacterium RIFCSPHIGHO2_01_FULL_48_27</name>
    <dbReference type="NCBI Taxonomy" id="1802115"/>
    <lineage>
        <taxon>Bacteria</taxon>
        <taxon>Candidatus Ryaniibacteriota</taxon>
    </lineage>
</organism>
<sequence>MVYWIQILLLLVSLEFSFSTAEAAPPPPKDDRCAENPFIVDTDADIARIANGYHCEKPKVVIEKSFTSSVHTLTIEAGEIEFLEGVTVQNTLPGSEIFLHARTGDIQLKNSTILANKKVIIRCEAKHCNVLGQKKNTIKAGYVIIQAMRSAWFEGTNITADVDVILRSWGSVQFYKSNYNAMPMILAKNIIMQTEGDVALGDWVFLTASNRIHLEGTKWSVWAQNSNLSGRVIEISGGMHIGLVNTVAQSKGRFAAHVTGICASGMYCVDAERANISSTNGVIEMGTPKGQGTINLCRGKFKDAHPRVPRMNGADKLPYPATVAYLSSQCGGSGAQID</sequence>
<keyword evidence="1" id="KW-0732">Signal</keyword>
<proteinExistence type="predicted"/>
<gene>
    <name evidence="2" type="ORF">A2756_01295</name>
</gene>
<dbReference type="AlphaFoldDB" id="A0A1G2G5S9"/>
<evidence type="ECO:0000256" key="1">
    <source>
        <dbReference type="SAM" id="SignalP"/>
    </source>
</evidence>
<accession>A0A1G2G5S9</accession>